<evidence type="ECO:0008006" key="3">
    <source>
        <dbReference type="Google" id="ProtNLM"/>
    </source>
</evidence>
<proteinExistence type="predicted"/>
<name>A0A3G3IGU5_9ARCH</name>
<dbReference type="InterPro" id="IPR006597">
    <property type="entry name" value="Sel1-like"/>
</dbReference>
<organism evidence="1 2">
    <name type="scientific">Methanomethylophilus alvi</name>
    <dbReference type="NCBI Taxonomy" id="1291540"/>
    <lineage>
        <taxon>Archaea</taxon>
        <taxon>Methanobacteriati</taxon>
        <taxon>Thermoplasmatota</taxon>
        <taxon>Thermoplasmata</taxon>
        <taxon>Methanomassiliicoccales</taxon>
        <taxon>Methanomethylophilaceae</taxon>
        <taxon>Methanomethylophilus</taxon>
    </lineage>
</organism>
<dbReference type="InterPro" id="IPR050767">
    <property type="entry name" value="Sel1_AlgK"/>
</dbReference>
<dbReference type="SUPFAM" id="SSF81901">
    <property type="entry name" value="HCP-like"/>
    <property type="match status" value="1"/>
</dbReference>
<dbReference type="SMART" id="SM00671">
    <property type="entry name" value="SEL1"/>
    <property type="match status" value="3"/>
</dbReference>
<dbReference type="PANTHER" id="PTHR11102">
    <property type="entry name" value="SEL-1-LIKE PROTEIN"/>
    <property type="match status" value="1"/>
</dbReference>
<dbReference type="PANTHER" id="PTHR11102:SF160">
    <property type="entry name" value="ERAD-ASSOCIATED E3 UBIQUITIN-PROTEIN LIGASE COMPONENT HRD3"/>
    <property type="match status" value="1"/>
</dbReference>
<gene>
    <name evidence="1" type="ORF">BKD89_03900</name>
</gene>
<dbReference type="AlphaFoldDB" id="A0A3G3IGU5"/>
<dbReference type="RefSeq" id="WP_015504682.1">
    <property type="nucleotide sequence ID" value="NZ_CAYASN010000003.1"/>
</dbReference>
<dbReference type="GeneID" id="41321581"/>
<evidence type="ECO:0000313" key="2">
    <source>
        <dbReference type="Proteomes" id="UP000273278"/>
    </source>
</evidence>
<evidence type="ECO:0000313" key="1">
    <source>
        <dbReference type="EMBL" id="AYQ54949.1"/>
    </source>
</evidence>
<dbReference type="InterPro" id="IPR011990">
    <property type="entry name" value="TPR-like_helical_dom_sf"/>
</dbReference>
<sequence>MEIAVEADVWFRRNAESELNEARMYALEAIRRRGGAGRPETAVMIRDAADCGNLRAAGNLADMMVSGKGVRKDLSAASSLYAAVAKGPARGRAVPAKAADDGRTGQCDPGLSFRLFKQAADNGDQYAMYAVACMYRDGKGTSEDREKYKFYTRMAADFGNRDAKEIVGKWDAKEKKRRKAAKKADP</sequence>
<dbReference type="EMBL" id="CP017686">
    <property type="protein sequence ID" value="AYQ54949.1"/>
    <property type="molecule type" value="Genomic_DNA"/>
</dbReference>
<dbReference type="Gene3D" id="1.25.40.10">
    <property type="entry name" value="Tetratricopeptide repeat domain"/>
    <property type="match status" value="1"/>
</dbReference>
<dbReference type="Proteomes" id="UP000273278">
    <property type="component" value="Chromosome"/>
</dbReference>
<accession>A0A3G3IGU5</accession>
<reference evidence="1 2" key="1">
    <citation type="submission" date="2016-10" db="EMBL/GenBank/DDBJ databases">
        <title>Complete genome of the TMA-utilizing, human hosted archaeon Methanomethylophilus alvus Gen. nov, sp. nov., strain Mx-05, derived from a pure culture.</title>
        <authorList>
            <person name="Brugere J.-F."/>
            <person name="Ben Hania W."/>
            <person name="Chaudhary P.P."/>
            <person name="Gaci N."/>
            <person name="Borrel G."/>
            <person name="Cao Van Tuat L."/>
            <person name="Fardeau M.-L."/>
            <person name="Harris H.M.B."/>
            <person name="O'Toole P.W."/>
            <person name="Ollivier B."/>
        </authorList>
    </citation>
    <scope>NUCLEOTIDE SEQUENCE [LARGE SCALE GENOMIC DNA]</scope>
    <source>
        <strain evidence="1 2">Mx-05</strain>
    </source>
</reference>
<protein>
    <recommendedName>
        <fullName evidence="3">Sel1 repeat family protein</fullName>
    </recommendedName>
</protein>